<sequence length="112" mass="12807">MIVTSSSPLTLEEIAQVKERFGVYVKTVIDIRKKICSAGMDRHFEGENILLESGSRQSDIWGGGIDLETKEIDFNSFINIRPQDNNTKNEIQSERVKKTYSELTTFFFKLAL</sequence>
<accession>A0A0G1WYF7</accession>
<gene>
    <name evidence="1" type="ORF">UY27_C0020G0005</name>
</gene>
<dbReference type="Pfam" id="PF18924">
    <property type="entry name" value="DUF5674"/>
    <property type="match status" value="1"/>
</dbReference>
<reference evidence="1 2" key="1">
    <citation type="journal article" date="2015" name="Nature">
        <title>rRNA introns, odd ribosomes, and small enigmatic genomes across a large radiation of phyla.</title>
        <authorList>
            <person name="Brown C.T."/>
            <person name="Hug L.A."/>
            <person name="Thomas B.C."/>
            <person name="Sharon I."/>
            <person name="Castelle C.J."/>
            <person name="Singh A."/>
            <person name="Wilkins M.J."/>
            <person name="Williams K.H."/>
            <person name="Banfield J.F."/>
        </authorList>
    </citation>
    <scope>NUCLEOTIDE SEQUENCE [LARGE SCALE GENOMIC DNA]</scope>
</reference>
<name>A0A0G1WYF7_9BACT</name>
<evidence type="ECO:0000313" key="2">
    <source>
        <dbReference type="Proteomes" id="UP000034661"/>
    </source>
</evidence>
<proteinExistence type="predicted"/>
<dbReference type="AlphaFoldDB" id="A0A0G1WYF7"/>
<dbReference type="InterPro" id="IPR043731">
    <property type="entry name" value="DUF5674"/>
</dbReference>
<dbReference type="Proteomes" id="UP000034661">
    <property type="component" value="Unassembled WGS sequence"/>
</dbReference>
<organism evidence="1 2">
    <name type="scientific">Candidatus Gottesmanbacteria bacterium GW2011_GWA1_48_13</name>
    <dbReference type="NCBI Taxonomy" id="1618439"/>
    <lineage>
        <taxon>Bacteria</taxon>
        <taxon>Candidatus Gottesmaniibacteriota</taxon>
    </lineage>
</organism>
<dbReference type="EMBL" id="LCPJ01000020">
    <property type="protein sequence ID" value="KKU95353.1"/>
    <property type="molecule type" value="Genomic_DNA"/>
</dbReference>
<evidence type="ECO:0000313" key="1">
    <source>
        <dbReference type="EMBL" id="KKU95353.1"/>
    </source>
</evidence>
<protein>
    <submittedName>
        <fullName evidence="1">Uncharacterized protein</fullName>
    </submittedName>
</protein>
<comment type="caution">
    <text evidence="1">The sequence shown here is derived from an EMBL/GenBank/DDBJ whole genome shotgun (WGS) entry which is preliminary data.</text>
</comment>